<comment type="subcellular location">
    <subcellularLocation>
        <location evidence="1">Virion</location>
    </subcellularLocation>
</comment>
<protein>
    <submittedName>
        <fullName evidence="3">Phage major capsid protein</fullName>
    </submittedName>
</protein>
<dbReference type="Gene3D" id="3.30.2400.10">
    <property type="entry name" value="Major capsid protein gp5"/>
    <property type="match status" value="1"/>
</dbReference>
<evidence type="ECO:0000259" key="2">
    <source>
        <dbReference type="Pfam" id="PF05065"/>
    </source>
</evidence>
<proteinExistence type="predicted"/>
<feature type="domain" description="Phage capsid-like C-terminal" evidence="2">
    <location>
        <begin position="15"/>
        <end position="294"/>
    </location>
</feature>
<dbReference type="EMBL" id="SPDS01000001">
    <property type="protein sequence ID" value="TFH57283.1"/>
    <property type="molecule type" value="Genomic_DNA"/>
</dbReference>
<evidence type="ECO:0000256" key="1">
    <source>
        <dbReference type="ARBA" id="ARBA00004328"/>
    </source>
</evidence>
<evidence type="ECO:0000313" key="3">
    <source>
        <dbReference type="EMBL" id="TFH57283.1"/>
    </source>
</evidence>
<gene>
    <name evidence="3" type="ORF">EXY26_09895</name>
</gene>
<dbReference type="Gene3D" id="3.30.2320.10">
    <property type="entry name" value="hypothetical protein PF0899 domain"/>
    <property type="match status" value="1"/>
</dbReference>
<name>A0A4Y8U223_9MICC</name>
<comment type="caution">
    <text evidence="3">The sequence shown here is derived from an EMBL/GenBank/DDBJ whole genome shotgun (WGS) entry which is preliminary data.</text>
</comment>
<organism evidence="3 4">
    <name type="scientific">Glutamicibacter arilaitensis</name>
    <dbReference type="NCBI Taxonomy" id="256701"/>
    <lineage>
        <taxon>Bacteria</taxon>
        <taxon>Bacillati</taxon>
        <taxon>Actinomycetota</taxon>
        <taxon>Actinomycetes</taxon>
        <taxon>Micrococcales</taxon>
        <taxon>Micrococcaceae</taxon>
        <taxon>Glutamicibacter</taxon>
    </lineage>
</organism>
<dbReference type="Pfam" id="PF05065">
    <property type="entry name" value="Phage_capsid"/>
    <property type="match status" value="1"/>
</dbReference>
<dbReference type="AlphaFoldDB" id="A0A4Y8U223"/>
<dbReference type="SUPFAM" id="SSF56563">
    <property type="entry name" value="Major capsid protein gp5"/>
    <property type="match status" value="1"/>
</dbReference>
<reference evidence="3 4" key="1">
    <citation type="submission" date="2019-03" db="EMBL/GenBank/DDBJ databases">
        <title>Glutamicibacter sp. LJH19 genome.</title>
        <authorList>
            <person name="Sinai Borker S."/>
            <person name="Kumar R."/>
        </authorList>
    </citation>
    <scope>NUCLEOTIDE SEQUENCE [LARGE SCALE GENOMIC DNA]</scope>
    <source>
        <strain evidence="3 4">LJH19</strain>
    </source>
</reference>
<evidence type="ECO:0000313" key="4">
    <source>
        <dbReference type="Proteomes" id="UP000297638"/>
    </source>
</evidence>
<dbReference type="RefSeq" id="WP_134780220.1">
    <property type="nucleotide sequence ID" value="NZ_SPDS01000001.1"/>
</dbReference>
<accession>A0A4Y8U223</accession>
<dbReference type="Proteomes" id="UP000297638">
    <property type="component" value="Unassembled WGS sequence"/>
</dbReference>
<dbReference type="NCBIfam" id="TIGR01554">
    <property type="entry name" value="major_cap_HK97"/>
    <property type="match status" value="1"/>
</dbReference>
<dbReference type="InterPro" id="IPR024455">
    <property type="entry name" value="Phage_capsid"/>
</dbReference>
<dbReference type="InterPro" id="IPR054612">
    <property type="entry name" value="Phage_capsid-like_C"/>
</dbReference>
<sequence>MAGIDLNRTSTNVAALLPKEISQEIWSNAVNDSVIMQAARRINLPGSGVTIPIITGDAEADWVNETDEKPVSQATVGNKSITPYKLAVIELFSDEFRRDLPGLYAELARRLPSALGRKFDSTILHGTAPGSNFDVLTGSTAVALDGTDTIGDLATALTTVGAAGGDLSHWLISPQAEGTVMTAKDGTGNYAFLRDARTDRGAIGSIYGRPVLKSAAVYDNPTDPAPDTVGFAGDFANSAIWGSVEGIKVDISNQATVNKGGTQINLWQRNMFAIRAEVEVGFIVRNGAHFVKLTGATSAD</sequence>